<evidence type="ECO:0000313" key="7">
    <source>
        <dbReference type="Proteomes" id="UP001595891"/>
    </source>
</evidence>
<keyword evidence="1" id="KW-0808">Transferase</keyword>
<organism evidence="6 7">
    <name type="scientific">Sphaerisporangium corydalis</name>
    <dbReference type="NCBI Taxonomy" id="1441875"/>
    <lineage>
        <taxon>Bacteria</taxon>
        <taxon>Bacillati</taxon>
        <taxon>Actinomycetota</taxon>
        <taxon>Actinomycetes</taxon>
        <taxon>Streptosporangiales</taxon>
        <taxon>Streptosporangiaceae</taxon>
        <taxon>Sphaerisporangium</taxon>
    </lineage>
</organism>
<name>A0ABV9EHJ1_9ACTN</name>
<dbReference type="InterPro" id="IPR049180">
    <property type="entry name" value="MdcG_C"/>
</dbReference>
<dbReference type="InterPro" id="IPR017557">
    <property type="entry name" value="Holo-ACP_synthase"/>
</dbReference>
<reference evidence="7" key="1">
    <citation type="journal article" date="2019" name="Int. J. Syst. Evol. Microbiol.">
        <title>The Global Catalogue of Microorganisms (GCM) 10K type strain sequencing project: providing services to taxonomists for standard genome sequencing and annotation.</title>
        <authorList>
            <consortium name="The Broad Institute Genomics Platform"/>
            <consortium name="The Broad Institute Genome Sequencing Center for Infectious Disease"/>
            <person name="Wu L."/>
            <person name="Ma J."/>
        </authorList>
    </citation>
    <scope>NUCLEOTIDE SEQUENCE [LARGE SCALE GENOMIC DNA]</scope>
    <source>
        <strain evidence="7">CCUG 49560</strain>
    </source>
</reference>
<dbReference type="EMBL" id="JBHSFN010000009">
    <property type="protein sequence ID" value="MFC4587594.1"/>
    <property type="molecule type" value="Genomic_DNA"/>
</dbReference>
<protein>
    <submittedName>
        <fullName evidence="6">Malonate decarboxylase holo-ACP synthase</fullName>
    </submittedName>
</protein>
<dbReference type="NCBIfam" id="NF002332">
    <property type="entry name" value="PRK01293.1"/>
    <property type="match status" value="1"/>
</dbReference>
<accession>A0ABV9EHJ1</accession>
<evidence type="ECO:0000313" key="6">
    <source>
        <dbReference type="EMBL" id="MFC4587594.1"/>
    </source>
</evidence>
<dbReference type="RefSeq" id="WP_262840525.1">
    <property type="nucleotide sequence ID" value="NZ_JANZYP010000001.1"/>
</dbReference>
<feature type="compositionally biased region" description="Basic and acidic residues" evidence="3">
    <location>
        <begin position="236"/>
        <end position="245"/>
    </location>
</feature>
<feature type="region of interest" description="Disordered" evidence="3">
    <location>
        <begin position="232"/>
        <end position="276"/>
    </location>
</feature>
<feature type="compositionally biased region" description="Basic and acidic residues" evidence="3">
    <location>
        <begin position="253"/>
        <end position="262"/>
    </location>
</feature>
<evidence type="ECO:0000259" key="5">
    <source>
        <dbReference type="Pfam" id="PF20866"/>
    </source>
</evidence>
<proteinExistence type="predicted"/>
<keyword evidence="2" id="KW-0548">Nucleotidyltransferase</keyword>
<dbReference type="Pfam" id="PF20866">
    <property type="entry name" value="MdcG_N"/>
    <property type="match status" value="1"/>
</dbReference>
<evidence type="ECO:0000256" key="3">
    <source>
        <dbReference type="SAM" id="MobiDB-lite"/>
    </source>
</evidence>
<evidence type="ECO:0000259" key="4">
    <source>
        <dbReference type="Pfam" id="PF10620"/>
    </source>
</evidence>
<evidence type="ECO:0000256" key="2">
    <source>
        <dbReference type="ARBA" id="ARBA00022695"/>
    </source>
</evidence>
<feature type="domain" description="Phosphoribosyl-dephospho-CoA transferase MdcG C-terminal" evidence="4">
    <location>
        <begin position="137"/>
        <end position="247"/>
    </location>
</feature>
<dbReference type="InterPro" id="IPR048903">
    <property type="entry name" value="MdcG_N"/>
</dbReference>
<comment type="caution">
    <text evidence="6">The sequence shown here is derived from an EMBL/GenBank/DDBJ whole genome shotgun (WGS) entry which is preliminary data.</text>
</comment>
<evidence type="ECO:0000256" key="1">
    <source>
        <dbReference type="ARBA" id="ARBA00022679"/>
    </source>
</evidence>
<feature type="domain" description="Phosphoribosyl-dephospho-CoA transferase MdcG N-terminal" evidence="5">
    <location>
        <begin position="6"/>
        <end position="125"/>
    </location>
</feature>
<sequence length="276" mass="29287">MEVTARPHDLLRLTGAAALNSPLPEWAQASLGGPFPAWARLSLGDPLPESARASLGDSLPEWAQASLGGPLPEWVRTSLDACPWVVVRRAPHPPGLIPAGVRGPERRHRHAVLVPAGAVIRSVPPEKVAARRPRLPRLAATLAAIAVRLADEPDAAVWGPTGSLGFELATGEPVTHLGSDVDLLIRTPRRLEPAWAARLVAAFAALPGTVDCQLETPCGGVSLTEWARSDGPVLARTDHGPHLVDDPWAPMARTDHGPRPVDDPWTPRGPHPQGFA</sequence>
<dbReference type="Pfam" id="PF10620">
    <property type="entry name" value="MdcG"/>
    <property type="match status" value="1"/>
</dbReference>
<gene>
    <name evidence="6" type="ORF">ACFO8L_15980</name>
</gene>
<dbReference type="Proteomes" id="UP001595891">
    <property type="component" value="Unassembled WGS sequence"/>
</dbReference>
<keyword evidence="7" id="KW-1185">Reference proteome</keyword>
<dbReference type="NCBIfam" id="TIGR03135">
    <property type="entry name" value="malonate_mdcG"/>
    <property type="match status" value="1"/>
</dbReference>